<reference evidence="1" key="1">
    <citation type="submission" date="2015-07" db="EMBL/GenBank/DDBJ databases">
        <title>Adaptation to a free-living lifestyle via gene acquisitions in the diplomonad Trepomonas sp. PC1.</title>
        <authorList>
            <person name="Xu F."/>
            <person name="Jerlstrom-Hultqvist J."/>
            <person name="Kolisko M."/>
            <person name="Simpson A.G.B."/>
            <person name="Roger A.J."/>
            <person name="Svard S.G."/>
            <person name="Andersson J.O."/>
        </authorList>
    </citation>
    <scope>NUCLEOTIDE SEQUENCE</scope>
    <source>
        <strain evidence="1">PC1</strain>
    </source>
</reference>
<feature type="non-terminal residue" evidence="1">
    <location>
        <position position="1"/>
    </location>
</feature>
<dbReference type="EMBL" id="GDID01000193">
    <property type="protein sequence ID" value="JAP96413.1"/>
    <property type="molecule type" value="Transcribed_RNA"/>
</dbReference>
<sequence length="129" mass="14655">STGDLTFDNDQKVHILKEELQLEAQQIVSAAQQYRTTLESFNQTSSQVIQQIDDLALQTEKKRKRALALRSLNSQAQTQQEFQNAIGRGKLNCKQFELESTKLEISSYEVYNNVVKQTKTAITEIFGGE</sequence>
<organism evidence="1">
    <name type="scientific">Trepomonas sp. PC1</name>
    <dbReference type="NCBI Taxonomy" id="1076344"/>
    <lineage>
        <taxon>Eukaryota</taxon>
        <taxon>Metamonada</taxon>
        <taxon>Diplomonadida</taxon>
        <taxon>Hexamitidae</taxon>
        <taxon>Hexamitinae</taxon>
        <taxon>Trepomonas</taxon>
    </lineage>
</organism>
<accession>A0A146KID2</accession>
<gene>
    <name evidence="1" type="ORF">TPC1_10266</name>
</gene>
<evidence type="ECO:0000313" key="1">
    <source>
        <dbReference type="EMBL" id="JAP96413.1"/>
    </source>
</evidence>
<name>A0A146KID2_9EUKA</name>
<dbReference type="Pfam" id="PF14931">
    <property type="entry name" value="IFT20"/>
    <property type="match status" value="1"/>
</dbReference>
<dbReference type="AlphaFoldDB" id="A0A146KID2"/>
<dbReference type="InterPro" id="IPR028172">
    <property type="entry name" value="FT20"/>
</dbReference>
<protein>
    <submittedName>
        <fullName evidence="1">Uncharacterized protein</fullName>
    </submittedName>
</protein>
<proteinExistence type="predicted"/>